<dbReference type="Pfam" id="PF07695">
    <property type="entry name" value="7TMR-DISM_7TM"/>
    <property type="match status" value="1"/>
</dbReference>
<evidence type="ECO:0000313" key="13">
    <source>
        <dbReference type="EMBL" id="MCR8636515.1"/>
    </source>
</evidence>
<keyword evidence="8" id="KW-0902">Two-component regulatory system</keyword>
<feature type="transmembrane region" description="Helical" evidence="10">
    <location>
        <begin position="305"/>
        <end position="324"/>
    </location>
</feature>
<dbReference type="SMART" id="SM00387">
    <property type="entry name" value="HATPase_c"/>
    <property type="match status" value="2"/>
</dbReference>
<dbReference type="InterPro" id="IPR004358">
    <property type="entry name" value="Sig_transdc_His_kin-like_C"/>
</dbReference>
<dbReference type="CDD" id="cd00082">
    <property type="entry name" value="HisKA"/>
    <property type="match status" value="1"/>
</dbReference>
<keyword evidence="5" id="KW-0547">Nucleotide-binding</keyword>
<keyword evidence="7 13" id="KW-0067">ATP-binding</keyword>
<feature type="transmembrane region" description="Helical" evidence="10">
    <location>
        <begin position="7"/>
        <end position="27"/>
    </location>
</feature>
<dbReference type="PANTHER" id="PTHR43047">
    <property type="entry name" value="TWO-COMPONENT HISTIDINE PROTEIN KINASE"/>
    <property type="match status" value="1"/>
</dbReference>
<dbReference type="InterPro" id="IPR036890">
    <property type="entry name" value="HATPase_C_sf"/>
</dbReference>
<dbReference type="SUPFAM" id="SSF55874">
    <property type="entry name" value="ATPase domain of HSP90 chaperone/DNA topoisomerase II/histidine kinase"/>
    <property type="match status" value="2"/>
</dbReference>
<evidence type="ECO:0000256" key="5">
    <source>
        <dbReference type="ARBA" id="ARBA00022741"/>
    </source>
</evidence>
<feature type="modified residue" description="4-aspartylphosphate" evidence="9">
    <location>
        <position position="736"/>
    </location>
</feature>
<dbReference type="InterPro" id="IPR036097">
    <property type="entry name" value="HisK_dim/P_sf"/>
</dbReference>
<evidence type="ECO:0000256" key="1">
    <source>
        <dbReference type="ARBA" id="ARBA00000085"/>
    </source>
</evidence>
<dbReference type="InterPro" id="IPR011623">
    <property type="entry name" value="7TMR_DISM_rcpt_extracell_dom1"/>
</dbReference>
<keyword evidence="3 9" id="KW-0597">Phosphoprotein</keyword>
<keyword evidence="14" id="KW-1185">Reference proteome</keyword>
<evidence type="ECO:0000256" key="2">
    <source>
        <dbReference type="ARBA" id="ARBA00012438"/>
    </source>
</evidence>
<dbReference type="Gene3D" id="3.40.50.2300">
    <property type="match status" value="1"/>
</dbReference>
<dbReference type="SUPFAM" id="SSF47384">
    <property type="entry name" value="Homodimeric domain of signal transducing histidine kinase"/>
    <property type="match status" value="1"/>
</dbReference>
<feature type="domain" description="Histidine kinase" evidence="11">
    <location>
        <begin position="913"/>
        <end position="1010"/>
    </location>
</feature>
<dbReference type="CDD" id="cd16922">
    <property type="entry name" value="HATPase_EvgS-ArcB-TorS-like"/>
    <property type="match status" value="1"/>
</dbReference>
<evidence type="ECO:0000259" key="11">
    <source>
        <dbReference type="PROSITE" id="PS50109"/>
    </source>
</evidence>
<feature type="transmembrane region" description="Helical" evidence="10">
    <location>
        <begin position="330"/>
        <end position="348"/>
    </location>
</feature>
<dbReference type="Pfam" id="PF02518">
    <property type="entry name" value="HATPase_c"/>
    <property type="match status" value="2"/>
</dbReference>
<comment type="caution">
    <text evidence="13">The sequence shown here is derived from an EMBL/GenBank/DDBJ whole genome shotgun (WGS) entry which is preliminary data.</text>
</comment>
<dbReference type="Pfam" id="PF00072">
    <property type="entry name" value="Response_reg"/>
    <property type="match status" value="1"/>
</dbReference>
<feature type="domain" description="Response regulatory" evidence="12">
    <location>
        <begin position="686"/>
        <end position="803"/>
    </location>
</feature>
<dbReference type="InterPro" id="IPR011006">
    <property type="entry name" value="CheY-like_superfamily"/>
</dbReference>
<dbReference type="SMART" id="SM00448">
    <property type="entry name" value="REC"/>
    <property type="match status" value="1"/>
</dbReference>
<dbReference type="InterPro" id="IPR003661">
    <property type="entry name" value="HisK_dim/P_dom"/>
</dbReference>
<dbReference type="PROSITE" id="PS50109">
    <property type="entry name" value="HIS_KIN"/>
    <property type="match status" value="2"/>
</dbReference>
<dbReference type="SUPFAM" id="SSF52172">
    <property type="entry name" value="CheY-like"/>
    <property type="match status" value="1"/>
</dbReference>
<accession>A0ABT1YUG1</accession>
<dbReference type="Pfam" id="PF00512">
    <property type="entry name" value="HisKA"/>
    <property type="match status" value="1"/>
</dbReference>
<evidence type="ECO:0000256" key="10">
    <source>
        <dbReference type="SAM" id="Phobius"/>
    </source>
</evidence>
<dbReference type="EC" id="2.7.13.3" evidence="2"/>
<evidence type="ECO:0000256" key="8">
    <source>
        <dbReference type="ARBA" id="ARBA00023012"/>
    </source>
</evidence>
<dbReference type="Gene3D" id="3.30.565.10">
    <property type="entry name" value="Histidine kinase-like ATPase, C-terminal domain"/>
    <property type="match status" value="2"/>
</dbReference>
<dbReference type="RefSeq" id="WP_258218014.1">
    <property type="nucleotide sequence ID" value="NZ_JANQBD010000045.1"/>
</dbReference>
<evidence type="ECO:0000256" key="3">
    <source>
        <dbReference type="ARBA" id="ARBA00022553"/>
    </source>
</evidence>
<evidence type="ECO:0000256" key="7">
    <source>
        <dbReference type="ARBA" id="ARBA00022840"/>
    </source>
</evidence>
<dbReference type="Gene3D" id="2.60.120.260">
    <property type="entry name" value="Galactose-binding domain-like"/>
    <property type="match status" value="1"/>
</dbReference>
<dbReference type="PANTHER" id="PTHR43047:SF72">
    <property type="entry name" value="OSMOSENSING HISTIDINE PROTEIN KINASE SLN1"/>
    <property type="match status" value="1"/>
</dbReference>
<reference evidence="13 14" key="1">
    <citation type="submission" date="2022-08" db="EMBL/GenBank/DDBJ databases">
        <title>Paenibacillus endoradicis sp. nov., Paenibacillus radicibacter sp. nov and Paenibacillus pararadicis sp. nov., three cold-adapted plant growth-promoting bacteria isolated from root of Larix gmelinii in Great Khingan.</title>
        <authorList>
            <person name="Xue H."/>
        </authorList>
    </citation>
    <scope>NUCLEOTIDE SEQUENCE [LARGE SCALE GENOMIC DNA]</scope>
    <source>
        <strain evidence="13 14">N5-1-1-5</strain>
    </source>
</reference>
<keyword evidence="10" id="KW-0472">Membrane</keyword>
<keyword evidence="4" id="KW-0808">Transferase</keyword>
<keyword evidence="6" id="KW-0418">Kinase</keyword>
<evidence type="ECO:0000256" key="6">
    <source>
        <dbReference type="ARBA" id="ARBA00022777"/>
    </source>
</evidence>
<feature type="domain" description="Histidine kinase" evidence="11">
    <location>
        <begin position="435"/>
        <end position="653"/>
    </location>
</feature>
<dbReference type="InterPro" id="IPR003594">
    <property type="entry name" value="HATPase_dom"/>
</dbReference>
<keyword evidence="10" id="KW-0812">Transmembrane</keyword>
<evidence type="ECO:0000256" key="4">
    <source>
        <dbReference type="ARBA" id="ARBA00022679"/>
    </source>
</evidence>
<dbReference type="SMART" id="SM00388">
    <property type="entry name" value="HisKA"/>
    <property type="match status" value="1"/>
</dbReference>
<protein>
    <recommendedName>
        <fullName evidence="2">histidine kinase</fullName>
        <ecNumber evidence="2">2.7.13.3</ecNumber>
    </recommendedName>
</protein>
<dbReference type="Gene3D" id="1.10.287.130">
    <property type="match status" value="1"/>
</dbReference>
<comment type="catalytic activity">
    <reaction evidence="1">
        <text>ATP + protein L-histidine = ADP + protein N-phospho-L-histidine.</text>
        <dbReference type="EC" id="2.7.13.3"/>
    </reaction>
</comment>
<evidence type="ECO:0000256" key="9">
    <source>
        <dbReference type="PROSITE-ProRule" id="PRU00169"/>
    </source>
</evidence>
<feature type="transmembrane region" description="Helical" evidence="10">
    <location>
        <begin position="238"/>
        <end position="254"/>
    </location>
</feature>
<dbReference type="InterPro" id="IPR001789">
    <property type="entry name" value="Sig_transdc_resp-reg_receiver"/>
</dbReference>
<feature type="transmembrane region" description="Helical" evidence="10">
    <location>
        <begin position="266"/>
        <end position="293"/>
    </location>
</feature>
<dbReference type="Proteomes" id="UP001300012">
    <property type="component" value="Unassembled WGS sequence"/>
</dbReference>
<sequence length="1012" mass="114621">MRKPVATMFCMIGVFSIMVAIIIYHWLNPSVTYPVAHNGILDAREWNFSNDSVIPLKGEWEFYAGKLLTPTDFKNHPELVAQRQTLKVPAGWKGVLETDGRDGYGVGTYRLLVQVDKTDIYSLRAKKVRMSSHIYMNGTDLKGNGNPSLNGNDFVASNLPFFGTEKAEAGFIEIIIQVASFKYLVGGLVQAPEFGSYRAVTDRIDNSQLADMVQISTMLLFGLYYGGMFRQWRKERHLMYFSLFCLATGVFFTIDNEILLSRLIPSITFVVIQKIIFICTYFSFLFFALYIFTYLGEQNNLLFRWILRFIYVYLVVIVFIPNEYLVNTMTLNFLLQGTTFIFIFYMLIRNSYKGVSGTGFLAVGVFFLIVNSIIAQLRYELALDNPYYMIVSPLLLVFSQAFLMSNRIQQAFNKNERLSKQLLAYDRQKDEFLAKTSHELRTPLHGLINLSQSLLDDRKTELSPQHKENIRLMNLVGRRLAGLIHDILDMSRIKHGHMLIHTTAVDLRMSVSFVLETLSITPINKQVILINELDAGLPLIYADENRLKQILYNLLENGMKFTEHGSIRISAEIRGKELAVSITDTGRGIPAGQIKRIFQPFQQYNEMGVQSPSGIGLGLSITKQLVELQNGKLEVESEVGRGTRFTFTLPIAPGEVSVDKTTYDTDFVESYAFANQFRSEEPAEFSILLVDDEPSNVKILIDAISSLNYDYTAVYSGKEAIELLQRSPKPDLVLLDLMMPGVSGVDVCKEIRKLHGLAELPVLMLTASGQTGDMIAAFAAGTNDILQKPFELTELKARVQSLLSMKRSSEYAVRREIDFLQAQITPHFLYNSLNALVGLSYKNTDKLRETIHHLTTYLRAKFTFTFQSQLVSFERELELVKAYMAIEQLRFGSRLQVRYLIEEGFHCMLPPLMVQPLVENAVRHGIGPKPSGGTVVIRACRVHKGVEITVEDDGIGMDEDMLNKLDKDEGSGVGTGNVNRRLKMLYAQTLEIRSEPNQGTYVKFHIPEERDA</sequence>
<evidence type="ECO:0000259" key="12">
    <source>
        <dbReference type="PROSITE" id="PS50110"/>
    </source>
</evidence>
<dbReference type="InterPro" id="IPR005467">
    <property type="entry name" value="His_kinase_dom"/>
</dbReference>
<keyword evidence="10" id="KW-1133">Transmembrane helix</keyword>
<dbReference type="InterPro" id="IPR010559">
    <property type="entry name" value="Sig_transdc_His_kin_internal"/>
</dbReference>
<feature type="transmembrane region" description="Helical" evidence="10">
    <location>
        <begin position="360"/>
        <end position="379"/>
    </location>
</feature>
<dbReference type="Pfam" id="PF06580">
    <property type="entry name" value="His_kinase"/>
    <property type="match status" value="1"/>
</dbReference>
<dbReference type="PROSITE" id="PS50110">
    <property type="entry name" value="RESPONSE_REGULATORY"/>
    <property type="match status" value="1"/>
</dbReference>
<dbReference type="GO" id="GO:0005524">
    <property type="term" value="F:ATP binding"/>
    <property type="evidence" value="ECO:0007669"/>
    <property type="project" value="UniProtKB-KW"/>
</dbReference>
<proteinExistence type="predicted"/>
<name>A0ABT1YUG1_9BACL</name>
<evidence type="ECO:0000313" key="14">
    <source>
        <dbReference type="Proteomes" id="UP001300012"/>
    </source>
</evidence>
<organism evidence="13 14">
    <name type="scientific">Paenibacillus radicis</name>
    <name type="common">ex Xue et al. 2023</name>
    <dbReference type="NCBI Taxonomy" id="2972489"/>
    <lineage>
        <taxon>Bacteria</taxon>
        <taxon>Bacillati</taxon>
        <taxon>Bacillota</taxon>
        <taxon>Bacilli</taxon>
        <taxon>Bacillales</taxon>
        <taxon>Paenibacillaceae</taxon>
        <taxon>Paenibacillus</taxon>
    </lineage>
</organism>
<dbReference type="PRINTS" id="PR00344">
    <property type="entry name" value="BCTRLSENSOR"/>
</dbReference>
<dbReference type="EMBL" id="JANQBD010000045">
    <property type="protein sequence ID" value="MCR8636515.1"/>
    <property type="molecule type" value="Genomic_DNA"/>
</dbReference>
<gene>
    <name evidence="13" type="ORF">NV381_35600</name>
</gene>